<evidence type="ECO:0000313" key="6">
    <source>
        <dbReference type="Proteomes" id="UP001327219"/>
    </source>
</evidence>
<dbReference type="PROSITE" id="PS00211">
    <property type="entry name" value="ABC_TRANSPORTER_1"/>
    <property type="match status" value="1"/>
</dbReference>
<dbReference type="SMART" id="SM00382">
    <property type="entry name" value="AAA"/>
    <property type="match status" value="2"/>
</dbReference>
<evidence type="ECO:0000256" key="2">
    <source>
        <dbReference type="ARBA" id="ARBA00022840"/>
    </source>
</evidence>
<dbReference type="Gene3D" id="3.40.50.300">
    <property type="entry name" value="P-loop containing nucleotide triphosphate hydrolases"/>
    <property type="match status" value="2"/>
</dbReference>
<evidence type="ECO:0000259" key="4">
    <source>
        <dbReference type="PROSITE" id="PS50893"/>
    </source>
</evidence>
<dbReference type="PANTHER" id="PTHR42855">
    <property type="entry name" value="ABC TRANSPORTER ATP-BINDING SUBUNIT"/>
    <property type="match status" value="1"/>
</dbReference>
<dbReference type="SUPFAM" id="SSF52540">
    <property type="entry name" value="P-loop containing nucleoside triphosphate hydrolases"/>
    <property type="match status" value="2"/>
</dbReference>
<feature type="domain" description="ABC transporter" evidence="4">
    <location>
        <begin position="320"/>
        <end position="531"/>
    </location>
</feature>
<organism evidence="5 6">
    <name type="scientific">Candidatus Bandiella euplotis</name>
    <dbReference type="NCBI Taxonomy" id="1664265"/>
    <lineage>
        <taxon>Bacteria</taxon>
        <taxon>Pseudomonadati</taxon>
        <taxon>Pseudomonadota</taxon>
        <taxon>Alphaproteobacteria</taxon>
        <taxon>Rickettsiales</taxon>
        <taxon>Candidatus Midichloriaceae</taxon>
        <taxon>Candidatus Bandiella</taxon>
    </lineage>
</organism>
<dbReference type="GO" id="GO:0005524">
    <property type="term" value="F:ATP binding"/>
    <property type="evidence" value="ECO:0007669"/>
    <property type="project" value="UniProtKB-KW"/>
</dbReference>
<dbReference type="CDD" id="cd03221">
    <property type="entry name" value="ABCF_EF-3"/>
    <property type="match status" value="2"/>
</dbReference>
<dbReference type="InterPro" id="IPR051309">
    <property type="entry name" value="ABCF_ATPase"/>
</dbReference>
<dbReference type="InterPro" id="IPR003439">
    <property type="entry name" value="ABC_transporter-like_ATP-bd"/>
</dbReference>
<keyword evidence="1" id="KW-0547">Nucleotide-binding</keyword>
<dbReference type="PROSITE" id="PS50893">
    <property type="entry name" value="ABC_TRANSPORTER_2"/>
    <property type="match status" value="2"/>
</dbReference>
<accession>A0ABZ0UMB8</accession>
<protein>
    <submittedName>
        <fullName evidence="5">ABC transporter ATP-binding protein</fullName>
    </submittedName>
</protein>
<dbReference type="InterPro" id="IPR003593">
    <property type="entry name" value="AAA+_ATPase"/>
</dbReference>
<keyword evidence="2 5" id="KW-0067">ATP-binding</keyword>
<reference evidence="5 6" key="1">
    <citation type="submission" date="2022-11" db="EMBL/GenBank/DDBJ databases">
        <title>Host association and intracellularity evolved multiple times independently in the Rickettsiales.</title>
        <authorList>
            <person name="Castelli M."/>
            <person name="Nardi T."/>
            <person name="Gammuto L."/>
            <person name="Bellinzona G."/>
            <person name="Sabaneyeva E."/>
            <person name="Potekhin A."/>
            <person name="Serra V."/>
            <person name="Petroni G."/>
            <person name="Sassera D."/>
        </authorList>
    </citation>
    <scope>NUCLEOTIDE SEQUENCE [LARGE SCALE GENOMIC DNA]</scope>
    <source>
        <strain evidence="5 6">NDG2</strain>
    </source>
</reference>
<dbReference type="Proteomes" id="UP001327219">
    <property type="component" value="Chromosome"/>
</dbReference>
<feature type="domain" description="ABC transporter" evidence="4">
    <location>
        <begin position="2"/>
        <end position="254"/>
    </location>
</feature>
<dbReference type="InterPro" id="IPR027417">
    <property type="entry name" value="P-loop_NTPase"/>
</dbReference>
<name>A0ABZ0UMB8_9RICK</name>
<evidence type="ECO:0000256" key="1">
    <source>
        <dbReference type="ARBA" id="ARBA00022741"/>
    </source>
</evidence>
<dbReference type="InterPro" id="IPR032781">
    <property type="entry name" value="ABC_tran_Xtn"/>
</dbReference>
<gene>
    <name evidence="5" type="ORF">Bandiella_01432</name>
</gene>
<dbReference type="EMBL" id="CP110820">
    <property type="protein sequence ID" value="WPX97284.1"/>
    <property type="molecule type" value="Genomic_DNA"/>
</dbReference>
<dbReference type="Pfam" id="PF12848">
    <property type="entry name" value="ABC_tran_Xtn"/>
    <property type="match status" value="1"/>
</dbReference>
<dbReference type="Pfam" id="PF00005">
    <property type="entry name" value="ABC_tran"/>
    <property type="match status" value="2"/>
</dbReference>
<evidence type="ECO:0000313" key="5">
    <source>
        <dbReference type="EMBL" id="WPX97284.1"/>
    </source>
</evidence>
<keyword evidence="6" id="KW-1185">Reference proteome</keyword>
<comment type="function">
    <text evidence="3">Part of an ABC transporter complex. Transmembrane domains (TMD) form a pore in the inner membrane and the ATP-binding domain (NBD) is responsible for energy generation.</text>
</comment>
<proteinExistence type="predicted"/>
<dbReference type="InterPro" id="IPR017871">
    <property type="entry name" value="ABC_transporter-like_CS"/>
</dbReference>
<evidence type="ECO:0000256" key="3">
    <source>
        <dbReference type="ARBA" id="ARBA00024725"/>
    </source>
</evidence>
<dbReference type="PANTHER" id="PTHR42855:SF2">
    <property type="entry name" value="DRUG RESISTANCE ABC TRANSPORTER,ATP-BINDING PROTEIN"/>
    <property type="match status" value="1"/>
</dbReference>
<sequence length="532" mass="60025">MILCENVSMHYGGKKLFSDVNLTLKPKNQYGLVGANGSGKSTFIKLIQKEEDVTSGNITVNNSLRISALKQDQFKYENDRVIDVVIQGNTQLWNAMQEQNTLSIKSNFTDEDGYRIAELESVIHENDGYRAESNAKIILQGLGIDKENVTQPLKKLSGGYKIRVLLAQCLFGNPDILLLDEPTNHLDILSTQWLENFLKRSFKGVLILISHDHDFLNSTCNHILDVDYGTITSYVGDYDHFIREKQATLEQKEDEKDAIERKIAKDRAFIDKFRASTRSKQAISREKRIEKIDIPEIARTTRVAPNFFFKQEKKSGQEVLQILELSQSFKDVKLFQNLSFRVSLGEKIGVLGINGIGKSTLLKTVLGLIKPANGSIKWGFNTDIAYFSQDHHDLIQGSMSAVNWLMEITGKSDIGLVRGALGRMLLTQDQADKPVNVLSGGEAARLLFAKIMLEKPNVIVLDEPTNHLDLESRTALAKALKAFEGTVIFVSHDRHFISTIANRIIFLYKGNTIDFDDGYDEFKKKYSKFFTT</sequence>